<dbReference type="EMBL" id="JADDIV010000004">
    <property type="protein sequence ID" value="MBE7368784.1"/>
    <property type="molecule type" value="Genomic_DNA"/>
</dbReference>
<evidence type="ECO:0000259" key="4">
    <source>
        <dbReference type="PROSITE" id="PS01124"/>
    </source>
</evidence>
<sequence length="297" mass="32073">MDKDGTRNAPFATFGQAGLFDCGWLACEGALAQYCRALLVVDVAPRPPLDLTIVPHESYVVSLQLAAGPDPLARGVAPEMMPHGCGWRGEAHTYQPAGDCRSFFALLTPEGALQLLGGQAMLPGAVPRQPLAHWLPAAPLRSLVDGLALERDRGAQLRLFGEWLEGRLTRQAVVPWQARRAGRVLASVLQSGQADIEEVARVEAVSRRQLERDLRRWFDTTPKQASLIGRVQAAARLGLQGHALADIAYRLGFVDQAHMTHVVRRVAGVTPGQMVRSARTELSSALRAATGGGLVYL</sequence>
<reference evidence="5 6" key="1">
    <citation type="submission" date="2020-10" db="EMBL/GenBank/DDBJ databases">
        <title>Ramlibacter sp. HM2 16S ribosomal RNA gene Genome sequencing and assembly.</title>
        <authorList>
            <person name="Kang M."/>
        </authorList>
    </citation>
    <scope>NUCLEOTIDE SEQUENCE [LARGE SCALE GENOMIC DNA]</scope>
    <source>
        <strain evidence="5 6">HM2</strain>
    </source>
</reference>
<dbReference type="PANTHER" id="PTHR46796">
    <property type="entry name" value="HTH-TYPE TRANSCRIPTIONAL ACTIVATOR RHAS-RELATED"/>
    <property type="match status" value="1"/>
</dbReference>
<dbReference type="InterPro" id="IPR050204">
    <property type="entry name" value="AraC_XylS_family_regulators"/>
</dbReference>
<organism evidence="5 6">
    <name type="scientific">Ramlibacter pallidus</name>
    <dbReference type="NCBI Taxonomy" id="2780087"/>
    <lineage>
        <taxon>Bacteria</taxon>
        <taxon>Pseudomonadati</taxon>
        <taxon>Pseudomonadota</taxon>
        <taxon>Betaproteobacteria</taxon>
        <taxon>Burkholderiales</taxon>
        <taxon>Comamonadaceae</taxon>
        <taxon>Ramlibacter</taxon>
    </lineage>
</organism>
<keyword evidence="1" id="KW-0805">Transcription regulation</keyword>
<dbReference type="PROSITE" id="PS01124">
    <property type="entry name" value="HTH_ARAC_FAMILY_2"/>
    <property type="match status" value="1"/>
</dbReference>
<comment type="caution">
    <text evidence="5">The sequence shown here is derived from an EMBL/GenBank/DDBJ whole genome shotgun (WGS) entry which is preliminary data.</text>
</comment>
<keyword evidence="3" id="KW-0804">Transcription</keyword>
<dbReference type="PANTHER" id="PTHR46796:SF14">
    <property type="entry name" value="TRANSCRIPTIONAL REGULATORY PROTEIN"/>
    <property type="match status" value="1"/>
</dbReference>
<feature type="domain" description="HTH araC/xylS-type" evidence="4">
    <location>
        <begin position="179"/>
        <end position="277"/>
    </location>
</feature>
<protein>
    <submittedName>
        <fullName evidence="5">Helix-turn-helix transcriptional regulator</fullName>
    </submittedName>
</protein>
<dbReference type="SUPFAM" id="SSF46689">
    <property type="entry name" value="Homeodomain-like"/>
    <property type="match status" value="1"/>
</dbReference>
<dbReference type="Proteomes" id="UP000806285">
    <property type="component" value="Unassembled WGS sequence"/>
</dbReference>
<dbReference type="Pfam" id="PF12833">
    <property type="entry name" value="HTH_18"/>
    <property type="match status" value="1"/>
</dbReference>
<proteinExistence type="predicted"/>
<accession>A0ABR9S5J1</accession>
<evidence type="ECO:0000313" key="6">
    <source>
        <dbReference type="Proteomes" id="UP000806285"/>
    </source>
</evidence>
<evidence type="ECO:0000256" key="3">
    <source>
        <dbReference type="ARBA" id="ARBA00023163"/>
    </source>
</evidence>
<gene>
    <name evidence="5" type="ORF">IM787_14580</name>
</gene>
<dbReference type="InterPro" id="IPR018060">
    <property type="entry name" value="HTH_AraC"/>
</dbReference>
<keyword evidence="2" id="KW-0238">DNA-binding</keyword>
<evidence type="ECO:0000256" key="2">
    <source>
        <dbReference type="ARBA" id="ARBA00023125"/>
    </source>
</evidence>
<dbReference type="InterPro" id="IPR009057">
    <property type="entry name" value="Homeodomain-like_sf"/>
</dbReference>
<dbReference type="RefSeq" id="WP_193677409.1">
    <property type="nucleotide sequence ID" value="NZ_JADDIV010000004.1"/>
</dbReference>
<evidence type="ECO:0000313" key="5">
    <source>
        <dbReference type="EMBL" id="MBE7368784.1"/>
    </source>
</evidence>
<evidence type="ECO:0000256" key="1">
    <source>
        <dbReference type="ARBA" id="ARBA00023015"/>
    </source>
</evidence>
<keyword evidence="6" id="KW-1185">Reference proteome</keyword>
<name>A0ABR9S5J1_9BURK</name>
<dbReference type="SMART" id="SM00342">
    <property type="entry name" value="HTH_ARAC"/>
    <property type="match status" value="1"/>
</dbReference>
<dbReference type="Gene3D" id="1.10.10.60">
    <property type="entry name" value="Homeodomain-like"/>
    <property type="match status" value="1"/>
</dbReference>